<keyword evidence="3" id="KW-1185">Reference proteome</keyword>
<proteinExistence type="predicted"/>
<reference evidence="2" key="1">
    <citation type="journal article" date="2023" name="G3 (Bethesda)">
        <title>A reference genome for the long-term kleptoplast-retaining sea slug Elysia crispata morphotype clarki.</title>
        <authorList>
            <person name="Eastman K.E."/>
            <person name="Pendleton A.L."/>
            <person name="Shaikh M.A."/>
            <person name="Suttiyut T."/>
            <person name="Ogas R."/>
            <person name="Tomko P."/>
            <person name="Gavelis G."/>
            <person name="Widhalm J.R."/>
            <person name="Wisecaver J.H."/>
        </authorList>
    </citation>
    <scope>NUCLEOTIDE SEQUENCE</scope>
    <source>
        <strain evidence="2">ECLA1</strain>
    </source>
</reference>
<gene>
    <name evidence="2" type="ORF">RRG08_001409</name>
</gene>
<name>A0AAE0ZQF0_9GAST</name>
<accession>A0AAE0ZQF0</accession>
<dbReference type="EMBL" id="JAWDGP010003518">
    <property type="protein sequence ID" value="KAK3773679.1"/>
    <property type="molecule type" value="Genomic_DNA"/>
</dbReference>
<evidence type="ECO:0000313" key="3">
    <source>
        <dbReference type="Proteomes" id="UP001283361"/>
    </source>
</evidence>
<protein>
    <submittedName>
        <fullName evidence="2">Uncharacterized protein</fullName>
    </submittedName>
</protein>
<dbReference type="AlphaFoldDB" id="A0AAE0ZQF0"/>
<feature type="compositionally biased region" description="Basic residues" evidence="1">
    <location>
        <begin position="14"/>
        <end position="24"/>
    </location>
</feature>
<sequence>MLTFREGSSFSSHPTHRATRKAIGRFRDGNVNTQACGPLTCQPISGWVGGAKNQKALSSARVIPPVAGSGSLLDCYRLTSDRLRVTPPSGPCACDV</sequence>
<dbReference type="Proteomes" id="UP001283361">
    <property type="component" value="Unassembled WGS sequence"/>
</dbReference>
<feature type="compositionally biased region" description="Polar residues" evidence="1">
    <location>
        <begin position="1"/>
        <end position="13"/>
    </location>
</feature>
<evidence type="ECO:0000256" key="1">
    <source>
        <dbReference type="SAM" id="MobiDB-lite"/>
    </source>
</evidence>
<organism evidence="2 3">
    <name type="scientific">Elysia crispata</name>
    <name type="common">lettuce slug</name>
    <dbReference type="NCBI Taxonomy" id="231223"/>
    <lineage>
        <taxon>Eukaryota</taxon>
        <taxon>Metazoa</taxon>
        <taxon>Spiralia</taxon>
        <taxon>Lophotrochozoa</taxon>
        <taxon>Mollusca</taxon>
        <taxon>Gastropoda</taxon>
        <taxon>Heterobranchia</taxon>
        <taxon>Euthyneura</taxon>
        <taxon>Panpulmonata</taxon>
        <taxon>Sacoglossa</taxon>
        <taxon>Placobranchoidea</taxon>
        <taxon>Plakobranchidae</taxon>
        <taxon>Elysia</taxon>
    </lineage>
</organism>
<comment type="caution">
    <text evidence="2">The sequence shown here is derived from an EMBL/GenBank/DDBJ whole genome shotgun (WGS) entry which is preliminary data.</text>
</comment>
<feature type="region of interest" description="Disordered" evidence="1">
    <location>
        <begin position="1"/>
        <end position="24"/>
    </location>
</feature>
<evidence type="ECO:0000313" key="2">
    <source>
        <dbReference type="EMBL" id="KAK3773679.1"/>
    </source>
</evidence>